<gene>
    <name evidence="1" type="ORF">PHMEG_00029496</name>
</gene>
<name>A0A225V2H8_9STRA</name>
<dbReference type="EMBL" id="NBNE01008425">
    <property type="protein sequence ID" value="OWY99492.1"/>
    <property type="molecule type" value="Genomic_DNA"/>
</dbReference>
<protein>
    <submittedName>
        <fullName evidence="1">Uncharacterized protein</fullName>
    </submittedName>
</protein>
<organism evidence="1 2">
    <name type="scientific">Phytophthora megakarya</name>
    <dbReference type="NCBI Taxonomy" id="4795"/>
    <lineage>
        <taxon>Eukaryota</taxon>
        <taxon>Sar</taxon>
        <taxon>Stramenopiles</taxon>
        <taxon>Oomycota</taxon>
        <taxon>Peronosporomycetes</taxon>
        <taxon>Peronosporales</taxon>
        <taxon>Peronosporaceae</taxon>
        <taxon>Phytophthora</taxon>
    </lineage>
</organism>
<reference evidence="2" key="1">
    <citation type="submission" date="2017-03" db="EMBL/GenBank/DDBJ databases">
        <title>Phytopthora megakarya and P. palmivora, two closely related causual agents of cacao black pod achieved similar genome size and gene model numbers by different mechanisms.</title>
        <authorList>
            <person name="Ali S."/>
            <person name="Shao J."/>
            <person name="Larry D.J."/>
            <person name="Kronmiller B."/>
            <person name="Shen D."/>
            <person name="Strem M.D."/>
            <person name="Melnick R.L."/>
            <person name="Guiltinan M.J."/>
            <person name="Tyler B.M."/>
            <person name="Meinhardt L.W."/>
            <person name="Bailey B.A."/>
        </authorList>
    </citation>
    <scope>NUCLEOTIDE SEQUENCE [LARGE SCALE GENOMIC DNA]</scope>
    <source>
        <strain evidence="2">zdho120</strain>
    </source>
</reference>
<proteinExistence type="predicted"/>
<evidence type="ECO:0000313" key="2">
    <source>
        <dbReference type="Proteomes" id="UP000198211"/>
    </source>
</evidence>
<keyword evidence="2" id="KW-1185">Reference proteome</keyword>
<sequence length="68" mass="7583">MVNLRNETSSLKVELPDKIAGTVVNDLRQHFVVNGVAPIALHDLDSRMIDMETRITARFCELAYVVVG</sequence>
<dbReference type="AlphaFoldDB" id="A0A225V2H8"/>
<dbReference type="OrthoDB" id="129190at2759"/>
<accession>A0A225V2H8</accession>
<comment type="caution">
    <text evidence="1">The sequence shown here is derived from an EMBL/GenBank/DDBJ whole genome shotgun (WGS) entry which is preliminary data.</text>
</comment>
<dbReference type="Proteomes" id="UP000198211">
    <property type="component" value="Unassembled WGS sequence"/>
</dbReference>
<evidence type="ECO:0000313" key="1">
    <source>
        <dbReference type="EMBL" id="OWY99492.1"/>
    </source>
</evidence>